<feature type="compositionally biased region" description="Acidic residues" evidence="1">
    <location>
        <begin position="265"/>
        <end position="274"/>
    </location>
</feature>
<dbReference type="EMBL" id="JAPDMQ010000223">
    <property type="protein sequence ID" value="KAK0530129.1"/>
    <property type="molecule type" value="Genomic_DNA"/>
</dbReference>
<evidence type="ECO:0000313" key="3">
    <source>
        <dbReference type="EMBL" id="KAK0530129.1"/>
    </source>
</evidence>
<accession>A0AAN6JK94</accession>
<evidence type="ECO:0000313" key="4">
    <source>
        <dbReference type="Proteomes" id="UP001176521"/>
    </source>
</evidence>
<dbReference type="InterPro" id="IPR001623">
    <property type="entry name" value="DnaJ_domain"/>
</dbReference>
<comment type="caution">
    <text evidence="3">The sequence shown here is derived from an EMBL/GenBank/DDBJ whole genome shotgun (WGS) entry which is preliminary data.</text>
</comment>
<feature type="compositionally biased region" description="Low complexity" evidence="1">
    <location>
        <begin position="82"/>
        <end position="96"/>
    </location>
</feature>
<name>A0AAN6JK94_9BASI</name>
<dbReference type="SUPFAM" id="SSF46565">
    <property type="entry name" value="Chaperone J-domain"/>
    <property type="match status" value="1"/>
</dbReference>
<evidence type="ECO:0000256" key="1">
    <source>
        <dbReference type="SAM" id="MobiDB-lite"/>
    </source>
</evidence>
<feature type="compositionally biased region" description="Acidic residues" evidence="1">
    <location>
        <begin position="314"/>
        <end position="323"/>
    </location>
</feature>
<gene>
    <name evidence="3" type="primary">HLJ1_2</name>
    <name evidence="3" type="ORF">OC842_004025</name>
</gene>
<feature type="compositionally biased region" description="Basic and acidic residues" evidence="1">
    <location>
        <begin position="110"/>
        <end position="128"/>
    </location>
</feature>
<feature type="domain" description="J" evidence="2">
    <location>
        <begin position="26"/>
        <end position="83"/>
    </location>
</feature>
<feature type="compositionally biased region" description="Basic residues" evidence="1">
    <location>
        <begin position="214"/>
        <end position="233"/>
    </location>
</feature>
<feature type="compositionally biased region" description="Low complexity" evidence="1">
    <location>
        <begin position="195"/>
        <end position="206"/>
    </location>
</feature>
<feature type="compositionally biased region" description="Basic and acidic residues" evidence="1">
    <location>
        <begin position="241"/>
        <end position="250"/>
    </location>
</feature>
<dbReference type="Proteomes" id="UP001176521">
    <property type="component" value="Unassembled WGS sequence"/>
</dbReference>
<dbReference type="InterPro" id="IPR036869">
    <property type="entry name" value="J_dom_sf"/>
</dbReference>
<dbReference type="CDD" id="cd06257">
    <property type="entry name" value="DnaJ"/>
    <property type="match status" value="1"/>
</dbReference>
<dbReference type="Gene3D" id="1.10.287.110">
    <property type="entry name" value="DnaJ domain"/>
    <property type="match status" value="1"/>
</dbReference>
<feature type="region of interest" description="Disordered" evidence="1">
    <location>
        <begin position="82"/>
        <end position="386"/>
    </location>
</feature>
<evidence type="ECO:0000259" key="2">
    <source>
        <dbReference type="PROSITE" id="PS50076"/>
    </source>
</evidence>
<proteinExistence type="predicted"/>
<reference evidence="3" key="1">
    <citation type="journal article" date="2023" name="PhytoFront">
        <title>Draft Genome Resources of Seven Strains of Tilletia horrida, Causal Agent of Kernel Smut of Rice.</title>
        <authorList>
            <person name="Khanal S."/>
            <person name="Antony Babu S."/>
            <person name="Zhou X.G."/>
        </authorList>
    </citation>
    <scope>NUCLEOTIDE SEQUENCE</scope>
    <source>
        <strain evidence="3">TX3</strain>
    </source>
</reference>
<dbReference type="AlphaFoldDB" id="A0AAN6JK94"/>
<keyword evidence="4" id="KW-1185">Reference proteome</keyword>
<dbReference type="PROSITE" id="PS50076">
    <property type="entry name" value="DNAJ_2"/>
    <property type="match status" value="1"/>
</dbReference>
<sequence length="425" mass="47641">MAIKEGPAITAVHKEAIDRVLSANGDPYLILDVVTGTTDLHLLKAAKRRAMLDLHPDKNGLASAGSAFQQVIRAYEVLVRTSSPADSSSTSSWTADEGPQPPDRPAQAHSTEDARTEEERRWEDEWRSKRQQAQAQRRERDQQRQQAEAEAEARRTEQRHQQPQHRQQHQPQKGSCAPIPQQHQQPRGDPSQRRGAGTAAAAAAATVDEEDRRKAHQRARKRKQERERKARRRQEREEAEAEGRGERESPGAELPLQPQPPVEEQTTELAEEDDDHRVRNWVASLPREFDYQHNQGDGEMDVGHHDEHILSDDMVGDDEDAGDDGSSSFTPVFSSCDPDKPDSETQTDASSALDPHFLHSTSKSRSEVDNGQDGIKVTDNRADAEVSPQKVLDAAILSHTFTLWFKARRIAQSTQVDAWRPGLRA</sequence>
<dbReference type="Pfam" id="PF00226">
    <property type="entry name" value="DnaJ"/>
    <property type="match status" value="1"/>
</dbReference>
<organism evidence="3 4">
    <name type="scientific">Tilletia horrida</name>
    <dbReference type="NCBI Taxonomy" id="155126"/>
    <lineage>
        <taxon>Eukaryota</taxon>
        <taxon>Fungi</taxon>
        <taxon>Dikarya</taxon>
        <taxon>Basidiomycota</taxon>
        <taxon>Ustilaginomycotina</taxon>
        <taxon>Exobasidiomycetes</taxon>
        <taxon>Tilletiales</taxon>
        <taxon>Tilletiaceae</taxon>
        <taxon>Tilletia</taxon>
    </lineage>
</organism>
<feature type="compositionally biased region" description="Basic and acidic residues" evidence="1">
    <location>
        <begin position="301"/>
        <end position="311"/>
    </location>
</feature>
<feature type="compositionally biased region" description="Basic and acidic residues" evidence="1">
    <location>
        <begin position="151"/>
        <end position="160"/>
    </location>
</feature>
<protein>
    <submittedName>
        <fullName evidence="3">Chaperone protein dnaJ</fullName>
    </submittedName>
</protein>